<evidence type="ECO:0000256" key="2">
    <source>
        <dbReference type="ARBA" id="ARBA00023125"/>
    </source>
</evidence>
<dbReference type="SMART" id="SM00345">
    <property type="entry name" value="HTH_GNTR"/>
    <property type="match status" value="1"/>
</dbReference>
<name>A0A1M6T701_PSETH</name>
<evidence type="ECO:0000313" key="6">
    <source>
        <dbReference type="Proteomes" id="UP000184363"/>
    </source>
</evidence>
<gene>
    <name evidence="5" type="ORF">SAMN05443637_107193</name>
</gene>
<accession>A0A1M6T701</accession>
<dbReference type="Pfam" id="PF00392">
    <property type="entry name" value="GntR"/>
    <property type="match status" value="1"/>
</dbReference>
<dbReference type="STRING" id="1848.SAMN05443637_107193"/>
<dbReference type="EMBL" id="FRAP01000007">
    <property type="protein sequence ID" value="SHK52704.1"/>
    <property type="molecule type" value="Genomic_DNA"/>
</dbReference>
<keyword evidence="3" id="KW-0804">Transcription</keyword>
<dbReference type="Gene3D" id="1.20.120.530">
    <property type="entry name" value="GntR ligand-binding domain-like"/>
    <property type="match status" value="1"/>
</dbReference>
<evidence type="ECO:0000256" key="3">
    <source>
        <dbReference type="ARBA" id="ARBA00023163"/>
    </source>
</evidence>
<dbReference type="SUPFAM" id="SSF48008">
    <property type="entry name" value="GntR ligand-binding domain-like"/>
    <property type="match status" value="1"/>
</dbReference>
<dbReference type="InterPro" id="IPR008920">
    <property type="entry name" value="TF_FadR/GntR_C"/>
</dbReference>
<keyword evidence="1" id="KW-0805">Transcription regulation</keyword>
<dbReference type="InterPro" id="IPR011711">
    <property type="entry name" value="GntR_C"/>
</dbReference>
<dbReference type="Pfam" id="PF07729">
    <property type="entry name" value="FCD"/>
    <property type="match status" value="1"/>
</dbReference>
<organism evidence="5 6">
    <name type="scientific">Pseudonocardia thermophila</name>
    <dbReference type="NCBI Taxonomy" id="1848"/>
    <lineage>
        <taxon>Bacteria</taxon>
        <taxon>Bacillati</taxon>
        <taxon>Actinomycetota</taxon>
        <taxon>Actinomycetes</taxon>
        <taxon>Pseudonocardiales</taxon>
        <taxon>Pseudonocardiaceae</taxon>
        <taxon>Pseudonocardia</taxon>
    </lineage>
</organism>
<dbReference type="GO" id="GO:0003700">
    <property type="term" value="F:DNA-binding transcription factor activity"/>
    <property type="evidence" value="ECO:0007669"/>
    <property type="project" value="InterPro"/>
</dbReference>
<evidence type="ECO:0000259" key="4">
    <source>
        <dbReference type="PROSITE" id="PS50949"/>
    </source>
</evidence>
<dbReference type="Gene3D" id="1.10.10.10">
    <property type="entry name" value="Winged helix-like DNA-binding domain superfamily/Winged helix DNA-binding domain"/>
    <property type="match status" value="1"/>
</dbReference>
<proteinExistence type="predicted"/>
<dbReference type="PRINTS" id="PR00035">
    <property type="entry name" value="HTHGNTR"/>
</dbReference>
<feature type="domain" description="HTH gntR-type" evidence="4">
    <location>
        <begin position="19"/>
        <end position="89"/>
    </location>
</feature>
<dbReference type="CDD" id="cd07377">
    <property type="entry name" value="WHTH_GntR"/>
    <property type="match status" value="1"/>
</dbReference>
<dbReference type="SUPFAM" id="SSF46785">
    <property type="entry name" value="Winged helix' DNA-binding domain"/>
    <property type="match status" value="1"/>
</dbReference>
<protein>
    <submittedName>
        <fullName evidence="5">Transcriptional regulator, GntR family</fullName>
    </submittedName>
</protein>
<dbReference type="AlphaFoldDB" id="A0A1M6T701"/>
<dbReference type="PANTHER" id="PTHR43537">
    <property type="entry name" value="TRANSCRIPTIONAL REGULATOR, GNTR FAMILY"/>
    <property type="match status" value="1"/>
</dbReference>
<dbReference type="Proteomes" id="UP000184363">
    <property type="component" value="Unassembled WGS sequence"/>
</dbReference>
<dbReference type="InterPro" id="IPR036388">
    <property type="entry name" value="WH-like_DNA-bd_sf"/>
</dbReference>
<evidence type="ECO:0000313" key="5">
    <source>
        <dbReference type="EMBL" id="SHK52704.1"/>
    </source>
</evidence>
<keyword evidence="2" id="KW-0238">DNA-binding</keyword>
<dbReference type="InterPro" id="IPR036390">
    <property type="entry name" value="WH_DNA-bd_sf"/>
</dbReference>
<dbReference type="InterPro" id="IPR000524">
    <property type="entry name" value="Tscrpt_reg_HTH_GntR"/>
</dbReference>
<keyword evidence="6" id="KW-1185">Reference proteome</keyword>
<dbReference type="PANTHER" id="PTHR43537:SF5">
    <property type="entry name" value="UXU OPERON TRANSCRIPTIONAL REGULATOR"/>
    <property type="match status" value="1"/>
</dbReference>
<reference evidence="5 6" key="1">
    <citation type="submission" date="2016-11" db="EMBL/GenBank/DDBJ databases">
        <authorList>
            <person name="Jaros S."/>
            <person name="Januszkiewicz K."/>
            <person name="Wedrychowicz H."/>
        </authorList>
    </citation>
    <scope>NUCLEOTIDE SEQUENCE [LARGE SCALE GENOMIC DNA]</scope>
    <source>
        <strain evidence="5 6">DSM 43832</strain>
    </source>
</reference>
<dbReference type="PROSITE" id="PS50949">
    <property type="entry name" value="HTH_GNTR"/>
    <property type="match status" value="1"/>
</dbReference>
<evidence type="ECO:0000256" key="1">
    <source>
        <dbReference type="ARBA" id="ARBA00023015"/>
    </source>
</evidence>
<dbReference type="GO" id="GO:0003677">
    <property type="term" value="F:DNA binding"/>
    <property type="evidence" value="ECO:0007669"/>
    <property type="project" value="UniProtKB-KW"/>
</dbReference>
<sequence>MSVARRDVTPRSVPTGMPPKRATVIAQRIVREIKERNLAPGSHLPPERDMLETYNVGRNTLREALRILELQGVLTIRPGPGGGPVITQPDSRHLASTLALLMQFADTPFRVVIETRQLLEPITARLCAERGDQKLLAELRASVDRMGENLDDREAFLDENRRFHDLVAWGSENQLFGYCINSLHWITDGTVLGVDYPKRFRKLVWQAHDEVCIGIESGEGDKAEAAMRRHMDDTLRYFERHYQRQMEEVLSWEMYGQ</sequence>
<dbReference type="SMART" id="SM00895">
    <property type="entry name" value="FCD"/>
    <property type="match status" value="1"/>
</dbReference>
<dbReference type="RefSeq" id="WP_084754781.1">
    <property type="nucleotide sequence ID" value="NZ_CALGVN010000045.1"/>
</dbReference>